<name>A0ABU9BWW9_9BURK</name>
<comment type="caution">
    <text evidence="3">The sequence shown here is derived from an EMBL/GenBank/DDBJ whole genome shotgun (WGS) entry which is preliminary data.</text>
</comment>
<accession>A0ABU9BWW9</accession>
<evidence type="ECO:0000256" key="1">
    <source>
        <dbReference type="SAM" id="Coils"/>
    </source>
</evidence>
<evidence type="ECO:0000313" key="4">
    <source>
        <dbReference type="Proteomes" id="UP001371218"/>
    </source>
</evidence>
<dbReference type="RefSeq" id="WP_341428677.1">
    <property type="nucleotide sequence ID" value="NZ_JBBUTG010000026.1"/>
</dbReference>
<dbReference type="EMBL" id="JBBUTG010000026">
    <property type="protein sequence ID" value="MEK8034249.1"/>
    <property type="molecule type" value="Genomic_DNA"/>
</dbReference>
<keyword evidence="1" id="KW-0175">Coiled coil</keyword>
<evidence type="ECO:0000313" key="3">
    <source>
        <dbReference type="EMBL" id="MEK8034249.1"/>
    </source>
</evidence>
<proteinExistence type="predicted"/>
<keyword evidence="4" id="KW-1185">Reference proteome</keyword>
<organism evidence="3 4">
    <name type="scientific">Ideonella lacteola</name>
    <dbReference type="NCBI Taxonomy" id="2984193"/>
    <lineage>
        <taxon>Bacteria</taxon>
        <taxon>Pseudomonadati</taxon>
        <taxon>Pseudomonadota</taxon>
        <taxon>Betaproteobacteria</taxon>
        <taxon>Burkholderiales</taxon>
        <taxon>Sphaerotilaceae</taxon>
        <taxon>Ideonella</taxon>
    </lineage>
</organism>
<feature type="coiled-coil region" evidence="1">
    <location>
        <begin position="391"/>
        <end position="418"/>
    </location>
</feature>
<evidence type="ECO:0000256" key="2">
    <source>
        <dbReference type="SAM" id="MobiDB-lite"/>
    </source>
</evidence>
<reference evidence="3 4" key="1">
    <citation type="submission" date="2024-04" db="EMBL/GenBank/DDBJ databases">
        <title>Novel species of the genus Ideonella isolated from streams.</title>
        <authorList>
            <person name="Lu H."/>
        </authorList>
    </citation>
    <scope>NUCLEOTIDE SEQUENCE [LARGE SCALE GENOMIC DNA]</scope>
    <source>
        <strain evidence="3 4">DXS29W</strain>
    </source>
</reference>
<protein>
    <submittedName>
        <fullName evidence="3">Uncharacterized protein</fullName>
    </submittedName>
</protein>
<gene>
    <name evidence="3" type="ORF">AACH06_25770</name>
</gene>
<dbReference type="Proteomes" id="UP001371218">
    <property type="component" value="Unassembled WGS sequence"/>
</dbReference>
<feature type="region of interest" description="Disordered" evidence="2">
    <location>
        <begin position="606"/>
        <end position="630"/>
    </location>
</feature>
<sequence length="736" mass="82813">MMKWAVDSSSLAPVYVGSLARTATGLACGCRCPHCGATLQAVNAGVPVDQLALDGRQDQHFRHHGAQQQDRCKISVAERAALNLLLDTGEILLPAPTKLHPLAGMSGATYEGHAVGQAETVVVRRAHVVDEAAAELTLEDGRKLLVVLQGARVPTDTGQWSAVIEIQVNDAEVALWSPEQIMNGARLRGDWLCYRKHWQDAELQELARRDAYDKALAQLDPGPDEVDLPEWLSSKQRSECLLHWQIKRILAAACEITVPGLKREVKRRMPNGQWESEWAILPESRLALSDLRWEPPMEGFKPDIACNAVDLTGSWGTFELIIEVAVSHRVDGAKLAKIAARRLACIELYAERIAGQRRIHVDELRRLVLQEPSCKRWLSHSSLEQQVLRATDTLERRVVRLEQKQQEEDDRRAIAEAQRRTKEEFERQSKMQRQDWVGSLAPHRAARELLKALCCQWAGDPLITGNGMVWTTEELRTGLQPKGLAPLLQANMIRDRGPLWLLYCVSAGLQRPNGRPLRYEELRTIAQDARRWLHLLLCAIDVYQPLMTKEDASLYGADRARVSASIDQGSEEFVRPGEYDKALEVMFPELAAVLLSGEGTEEYAAARRSEIAQQEQEARKQREREENEERLRKRAWEEERNRVVGLEQARVSFAHQFDWNRRADLPKNMKQAIGFARTCGQHGDAVEAVIRSAWAAREAGTPIASWLQDQAPSSSEAVAKLAHIVEVSWVAKTKRP</sequence>